<dbReference type="InterPro" id="IPR036812">
    <property type="entry name" value="NAD(P)_OxRdtase_dom_sf"/>
</dbReference>
<dbReference type="PANTHER" id="PTHR42686:SF1">
    <property type="entry name" value="GH17980P-RELATED"/>
    <property type="match status" value="1"/>
</dbReference>
<dbReference type="AlphaFoldDB" id="A0A037ZJC7"/>
<evidence type="ECO:0000259" key="1">
    <source>
        <dbReference type="Pfam" id="PF00248"/>
    </source>
</evidence>
<feature type="domain" description="NADP-dependent oxidoreductase" evidence="1">
    <location>
        <begin position="16"/>
        <end position="313"/>
    </location>
</feature>
<evidence type="ECO:0000313" key="3">
    <source>
        <dbReference type="Proteomes" id="UP000026249"/>
    </source>
</evidence>
<protein>
    <submittedName>
        <fullName evidence="2">Pyridoxal 4-dehydrogenase</fullName>
    </submittedName>
</protein>
<dbReference type="EMBL" id="JFKE01000004">
    <property type="protein sequence ID" value="KAJ55667.1"/>
    <property type="molecule type" value="Genomic_DNA"/>
</dbReference>
<keyword evidence="3" id="KW-1185">Reference proteome</keyword>
<dbReference type="InterPro" id="IPR020471">
    <property type="entry name" value="AKR"/>
</dbReference>
<dbReference type="GO" id="GO:0016491">
    <property type="term" value="F:oxidoreductase activity"/>
    <property type="evidence" value="ECO:0007669"/>
    <property type="project" value="InterPro"/>
</dbReference>
<name>A0A037ZJC7_9RHOB</name>
<organism evidence="2 3">
    <name type="scientific">Actibacterium mucosum KCTC 23349</name>
    <dbReference type="NCBI Taxonomy" id="1454373"/>
    <lineage>
        <taxon>Bacteria</taxon>
        <taxon>Pseudomonadati</taxon>
        <taxon>Pseudomonadota</taxon>
        <taxon>Alphaproteobacteria</taxon>
        <taxon>Rhodobacterales</taxon>
        <taxon>Roseobacteraceae</taxon>
        <taxon>Actibacterium</taxon>
    </lineage>
</organism>
<dbReference type="Pfam" id="PF00248">
    <property type="entry name" value="Aldo_ket_red"/>
    <property type="match status" value="1"/>
</dbReference>
<dbReference type="SUPFAM" id="SSF51430">
    <property type="entry name" value="NAD(P)-linked oxidoreductase"/>
    <property type="match status" value="1"/>
</dbReference>
<dbReference type="PANTHER" id="PTHR42686">
    <property type="entry name" value="GH17980P-RELATED"/>
    <property type="match status" value="1"/>
</dbReference>
<sequence length="321" mass="34650">MQRNRIAATDVYVTDVSFGCSGIGNLYHAISDAEADTVLGTAWDNGIRYFDVAPRYGRGLAEQRLAAFLKGRDRSSYVISTKVGRLLSPGRQLAEAEGFVNPLPNDVSHDYSGDGIEAAIDGSCTRLGTDYLDIVYVHDIGTYTHGFENEGHYRDLMRDGLDRLERLKRQGRIGAFGLGVNENEVCIDILKQTPLDVILLAGRLTLLDRSAEEELVPLCKVQGTSLVLGGIFNSGILATGPVDGASYDYAPASPEILQKVGTLQARADEFGVPLATAALQFARRHSAVVSVLLGTSKSTSLLRNLAALDAPWPPEADVLLR</sequence>
<gene>
    <name evidence="2" type="ORF">ACMU_13335</name>
</gene>
<accession>A0A037ZJC7</accession>
<reference evidence="2 3" key="1">
    <citation type="submission" date="2014-03" db="EMBL/GenBank/DDBJ databases">
        <title>Draft Genome Sequence of Actibacterium mucosum KCTC 23349, a Marine Alphaproteobacterium with Complex Ionic Requirements Isolated from Mediterranean Seawater at Malvarrosa Beach, Valencia, Spain.</title>
        <authorList>
            <person name="Arahal D.R."/>
            <person name="Shao Z."/>
            <person name="Lai Q."/>
            <person name="Pujalte M.J."/>
        </authorList>
    </citation>
    <scope>NUCLEOTIDE SEQUENCE [LARGE SCALE GENOMIC DNA]</scope>
    <source>
        <strain evidence="2 3">KCTC 23349</strain>
    </source>
</reference>
<dbReference type="Proteomes" id="UP000026249">
    <property type="component" value="Unassembled WGS sequence"/>
</dbReference>
<comment type="caution">
    <text evidence="2">The sequence shown here is derived from an EMBL/GenBank/DDBJ whole genome shotgun (WGS) entry which is preliminary data.</text>
</comment>
<dbReference type="OrthoDB" id="9768851at2"/>
<dbReference type="Gene3D" id="3.20.20.100">
    <property type="entry name" value="NADP-dependent oxidoreductase domain"/>
    <property type="match status" value="1"/>
</dbReference>
<evidence type="ECO:0000313" key="2">
    <source>
        <dbReference type="EMBL" id="KAJ55667.1"/>
    </source>
</evidence>
<proteinExistence type="predicted"/>
<dbReference type="GO" id="GO:0005829">
    <property type="term" value="C:cytosol"/>
    <property type="evidence" value="ECO:0007669"/>
    <property type="project" value="TreeGrafter"/>
</dbReference>
<dbReference type="STRING" id="1454373.ACMU_13335"/>
<dbReference type="InterPro" id="IPR023210">
    <property type="entry name" value="NADP_OxRdtase_dom"/>
</dbReference>
<dbReference type="RefSeq" id="WP_035259550.1">
    <property type="nucleotide sequence ID" value="NZ_JFKE01000004.1"/>
</dbReference>